<reference evidence="5" key="1">
    <citation type="submission" date="2022-03" db="EMBL/GenBank/DDBJ databases">
        <authorList>
            <person name="Martin C."/>
        </authorList>
    </citation>
    <scope>NUCLEOTIDE SEQUENCE</scope>
</reference>
<proteinExistence type="predicted"/>
<comment type="subcellular location">
    <subcellularLocation>
        <location evidence="1">Membrane</location>
    </subcellularLocation>
</comment>
<feature type="non-terminal residue" evidence="5">
    <location>
        <position position="187"/>
    </location>
</feature>
<evidence type="ECO:0000256" key="2">
    <source>
        <dbReference type="ARBA" id="ARBA00022692"/>
    </source>
</evidence>
<dbReference type="Gene3D" id="3.40.50.2300">
    <property type="match status" value="1"/>
</dbReference>
<protein>
    <submittedName>
        <fullName evidence="5">Uncharacterized protein</fullName>
    </submittedName>
</protein>
<name>A0A8J1TIY0_OWEFU</name>
<dbReference type="SUPFAM" id="SSF53822">
    <property type="entry name" value="Periplasmic binding protein-like I"/>
    <property type="match status" value="1"/>
</dbReference>
<gene>
    <name evidence="5" type="ORF">OFUS_LOCUS4752</name>
</gene>
<evidence type="ECO:0000313" key="6">
    <source>
        <dbReference type="Proteomes" id="UP000749559"/>
    </source>
</evidence>
<dbReference type="AlphaFoldDB" id="A0A8J1TIY0"/>
<dbReference type="InterPro" id="IPR001828">
    <property type="entry name" value="ANF_lig-bd_rcpt"/>
</dbReference>
<dbReference type="InterPro" id="IPR028082">
    <property type="entry name" value="Peripla_BP_I"/>
</dbReference>
<evidence type="ECO:0000256" key="1">
    <source>
        <dbReference type="ARBA" id="ARBA00004370"/>
    </source>
</evidence>
<keyword evidence="2" id="KW-0812">Transmembrane</keyword>
<keyword evidence="3" id="KW-1133">Transmembrane helix</keyword>
<feature type="non-terminal residue" evidence="5">
    <location>
        <position position="1"/>
    </location>
</feature>
<comment type="caution">
    <text evidence="5">The sequence shown here is derived from an EMBL/GenBank/DDBJ whole genome shotgun (WGS) entry which is preliminary data.</text>
</comment>
<evidence type="ECO:0000313" key="5">
    <source>
        <dbReference type="EMBL" id="CAH1777752.1"/>
    </source>
</evidence>
<dbReference type="Proteomes" id="UP000749559">
    <property type="component" value="Unassembled WGS sequence"/>
</dbReference>
<evidence type="ECO:0000256" key="3">
    <source>
        <dbReference type="ARBA" id="ARBA00022989"/>
    </source>
</evidence>
<keyword evidence="6" id="KW-1185">Reference proteome</keyword>
<sequence>GNPLIASISPTYNSLAFVYKKMMKQYNWTNVLLLHADYSDDIYNSYDDHYHIGGRKRNAKMATHDKAKRQEDAIDVIKEVFKSLENDDLNFSFESFSFPSNNDYEKNIVLEKIKRMGRIIILLLEEEQMIEVLRLSKKINFDQKEFMFILTYELIPKDKILAPWLRNGTSEDMHLFDNVFQVTASGV</sequence>
<evidence type="ECO:0000256" key="4">
    <source>
        <dbReference type="ARBA" id="ARBA00023136"/>
    </source>
</evidence>
<keyword evidence="4" id="KW-0472">Membrane</keyword>
<dbReference type="EMBL" id="CAIIXF020000002">
    <property type="protein sequence ID" value="CAH1777752.1"/>
    <property type="molecule type" value="Genomic_DNA"/>
</dbReference>
<dbReference type="GO" id="GO:0016020">
    <property type="term" value="C:membrane"/>
    <property type="evidence" value="ECO:0007669"/>
    <property type="project" value="UniProtKB-SubCell"/>
</dbReference>
<accession>A0A8J1TIY0</accession>
<organism evidence="5 6">
    <name type="scientific">Owenia fusiformis</name>
    <name type="common">Polychaete worm</name>
    <dbReference type="NCBI Taxonomy" id="6347"/>
    <lineage>
        <taxon>Eukaryota</taxon>
        <taxon>Metazoa</taxon>
        <taxon>Spiralia</taxon>
        <taxon>Lophotrochozoa</taxon>
        <taxon>Annelida</taxon>
        <taxon>Polychaeta</taxon>
        <taxon>Sedentaria</taxon>
        <taxon>Canalipalpata</taxon>
        <taxon>Sabellida</taxon>
        <taxon>Oweniida</taxon>
        <taxon>Oweniidae</taxon>
        <taxon>Owenia</taxon>
    </lineage>
</organism>
<dbReference type="Pfam" id="PF01094">
    <property type="entry name" value="ANF_receptor"/>
    <property type="match status" value="1"/>
</dbReference>